<proteinExistence type="predicted"/>
<dbReference type="EMBL" id="HG671538">
    <property type="protein sequence ID" value="CDI81207.1"/>
    <property type="molecule type" value="Genomic_DNA"/>
</dbReference>
<reference evidence="2" key="1">
    <citation type="submission" date="2013-10" db="EMBL/GenBank/DDBJ databases">
        <title>Genomic analysis of the causative agents of coccidiosis in chickens.</title>
        <authorList>
            <person name="Reid A.J."/>
            <person name="Blake D."/>
            <person name="Billington K."/>
            <person name="Browne H."/>
            <person name="Dunn M."/>
            <person name="Hung S."/>
            <person name="Kawahara F."/>
            <person name="Miranda-Saavedra D."/>
            <person name="Mourier T."/>
            <person name="Nagra H."/>
            <person name="Otto T.D."/>
            <person name="Rawlings N."/>
            <person name="Sanchez A."/>
            <person name="Sanders M."/>
            <person name="Subramaniam C."/>
            <person name="Tay Y."/>
            <person name="Dear P."/>
            <person name="Doerig C."/>
            <person name="Gruber A."/>
            <person name="Parkinson J."/>
            <person name="Shirley M."/>
            <person name="Wan K.L."/>
            <person name="Berriman M."/>
            <person name="Tomley F."/>
            <person name="Pain A."/>
        </authorList>
    </citation>
    <scope>NUCLEOTIDE SEQUENCE</scope>
    <source>
        <strain evidence="2">Houghton</strain>
    </source>
</reference>
<keyword evidence="3" id="KW-1185">Reference proteome</keyword>
<protein>
    <submittedName>
        <fullName evidence="2">Uncharacterized protein</fullName>
    </submittedName>
</protein>
<dbReference type="GeneID" id="25274029"/>
<dbReference type="RefSeq" id="XP_013249004.1">
    <property type="nucleotide sequence ID" value="XM_013393550.1"/>
</dbReference>
<dbReference type="Proteomes" id="UP000018050">
    <property type="component" value="Unassembled WGS sequence"/>
</dbReference>
<dbReference type="VEuPathDB" id="ToxoDB:EAH_00059590"/>
<evidence type="ECO:0000256" key="1">
    <source>
        <dbReference type="SAM" id="MobiDB-lite"/>
    </source>
</evidence>
<dbReference type="OMA" id="RESRGHM"/>
<feature type="compositionally biased region" description="Basic and acidic residues" evidence="1">
    <location>
        <begin position="111"/>
        <end position="120"/>
    </location>
</feature>
<feature type="region of interest" description="Disordered" evidence="1">
    <location>
        <begin position="81"/>
        <end position="121"/>
    </location>
</feature>
<dbReference type="AlphaFoldDB" id="U6GNR2"/>
<name>U6GNR2_EIMAC</name>
<evidence type="ECO:0000313" key="3">
    <source>
        <dbReference type="Proteomes" id="UP000018050"/>
    </source>
</evidence>
<accession>U6GNR2</accession>
<feature type="region of interest" description="Disordered" evidence="1">
    <location>
        <begin position="387"/>
        <end position="445"/>
    </location>
</feature>
<feature type="compositionally biased region" description="Basic and acidic residues" evidence="1">
    <location>
        <begin position="435"/>
        <end position="445"/>
    </location>
</feature>
<feature type="compositionally biased region" description="Low complexity" evidence="1">
    <location>
        <begin position="88"/>
        <end position="101"/>
    </location>
</feature>
<dbReference type="OrthoDB" id="346114at2759"/>
<reference evidence="2" key="2">
    <citation type="submission" date="2013-10" db="EMBL/GenBank/DDBJ databases">
        <authorList>
            <person name="Aslett M."/>
        </authorList>
    </citation>
    <scope>NUCLEOTIDE SEQUENCE</scope>
    <source>
        <strain evidence="2">Houghton</strain>
    </source>
</reference>
<feature type="compositionally biased region" description="Low complexity" evidence="1">
    <location>
        <begin position="397"/>
        <end position="408"/>
    </location>
</feature>
<evidence type="ECO:0000313" key="2">
    <source>
        <dbReference type="EMBL" id="CDI81207.1"/>
    </source>
</evidence>
<gene>
    <name evidence="2" type="ORF">EAH_00059590</name>
</gene>
<organism evidence="2 3">
    <name type="scientific">Eimeria acervulina</name>
    <name type="common">Coccidian parasite</name>
    <dbReference type="NCBI Taxonomy" id="5801"/>
    <lineage>
        <taxon>Eukaryota</taxon>
        <taxon>Sar</taxon>
        <taxon>Alveolata</taxon>
        <taxon>Apicomplexa</taxon>
        <taxon>Conoidasida</taxon>
        <taxon>Coccidia</taxon>
        <taxon>Eucoccidiorida</taxon>
        <taxon>Eimeriorina</taxon>
        <taxon>Eimeriidae</taxon>
        <taxon>Eimeria</taxon>
    </lineage>
</organism>
<feature type="region of interest" description="Disordered" evidence="1">
    <location>
        <begin position="1"/>
        <end position="45"/>
    </location>
</feature>
<sequence length="445" mass="49586">MQTVTDSSVVPIGRMPIDNAFNGHPRRRAQQGGTKLNVREQRKKPSIKDFLGVTPLDLLKKAVSQEEPPAPIKLFQKLIGGSTAAEPQQQSSGSNRSNSSQAYSDVQSYETPEKTQRDQQEGTVLLQEAAAPLHQQQQMQQQMQQMDTRTNLEKYLASKMLESRGHMQFPSWNGAPHLLHQQQQLQLQQQQQDFCFPPHAVMNQLPYSSPQLTSRGPLPQFTADSYVQNQGFVQQQQFTCTQPYNYVGPTPAAAAAAGAAAAGYQQHGMFPQYPQQETPQMLQQQGVYPSYDQQQELRAESSTVSISSHSTSANYPYTSLEGLEADSSAAWLQHKSYLPQIPPHAHMTAPVAGAPFHPGFSYATEFKYYYNYYPAEEYTGEIDGGDAEAQEAAVQRDQQQAETLAAAQQEKEEKDEENNKTDNSKTLKPIITSKTRLESGKAVRI</sequence>
<feature type="compositionally biased region" description="Basic and acidic residues" evidence="1">
    <location>
        <begin position="409"/>
        <end position="425"/>
    </location>
</feature>